<evidence type="ECO:0000256" key="1">
    <source>
        <dbReference type="ARBA" id="ARBA00006422"/>
    </source>
</evidence>
<dbReference type="GO" id="GO:0046872">
    <property type="term" value="F:metal ion binding"/>
    <property type="evidence" value="ECO:0007669"/>
    <property type="project" value="UniProtKB-KW"/>
</dbReference>
<comment type="caution">
    <text evidence="15">The sequence shown here is derived from an EMBL/GenBank/DDBJ whole genome shotgun (WGS) entry which is preliminary data.</text>
</comment>
<evidence type="ECO:0000259" key="14">
    <source>
        <dbReference type="PROSITE" id="PS51384"/>
    </source>
</evidence>
<keyword evidence="16" id="KW-1185">Reference proteome</keyword>
<evidence type="ECO:0000313" key="15">
    <source>
        <dbReference type="EMBL" id="MSR94314.1"/>
    </source>
</evidence>
<proteinExistence type="inferred from homology"/>
<evidence type="ECO:0000256" key="5">
    <source>
        <dbReference type="ARBA" id="ARBA00022723"/>
    </source>
</evidence>
<evidence type="ECO:0000256" key="13">
    <source>
        <dbReference type="PIRSR" id="PIRSR006816-2"/>
    </source>
</evidence>
<evidence type="ECO:0000256" key="2">
    <source>
        <dbReference type="ARBA" id="ARBA00022448"/>
    </source>
</evidence>
<dbReference type="Gene3D" id="2.40.30.10">
    <property type="entry name" value="Translation factors"/>
    <property type="match status" value="1"/>
</dbReference>
<dbReference type="PRINTS" id="PR00409">
    <property type="entry name" value="PHDIOXRDTASE"/>
</dbReference>
<dbReference type="RefSeq" id="WP_154477890.1">
    <property type="nucleotide sequence ID" value="NZ_VULY01000018.1"/>
</dbReference>
<dbReference type="CDD" id="cd06218">
    <property type="entry name" value="DHOD_e_trans"/>
    <property type="match status" value="1"/>
</dbReference>
<comment type="pathway">
    <text evidence="11">Pyrimidine metabolism; UMP biosynthesis via de novo pathway; orotate from (S)-dihydroorotate (NAD(+) route): step 1/1.</text>
</comment>
<dbReference type="AlphaFoldDB" id="A0A6N7UTG5"/>
<dbReference type="GO" id="GO:0050660">
    <property type="term" value="F:flavin adenine dinucleotide binding"/>
    <property type="evidence" value="ECO:0007669"/>
    <property type="project" value="InterPro"/>
</dbReference>
<organism evidence="15 16">
    <name type="scientific">Suipraeoptans intestinalis</name>
    <dbReference type="NCBI Taxonomy" id="2606628"/>
    <lineage>
        <taxon>Bacteria</taxon>
        <taxon>Bacillati</taxon>
        <taxon>Bacillota</taxon>
        <taxon>Clostridia</taxon>
        <taxon>Lachnospirales</taxon>
        <taxon>Lachnospiraceae</taxon>
        <taxon>Suipraeoptans</taxon>
    </lineage>
</organism>
<feature type="binding site" evidence="11 13">
    <location>
        <position position="228"/>
    </location>
    <ligand>
        <name>[2Fe-2S] cluster</name>
        <dbReference type="ChEBI" id="CHEBI:190135"/>
    </ligand>
</feature>
<dbReference type="Gene3D" id="2.10.240.10">
    <property type="entry name" value="Dihydroorotate dehydrogenase, electron transfer subunit"/>
    <property type="match status" value="1"/>
</dbReference>
<keyword evidence="9 11" id="KW-0408">Iron</keyword>
<keyword evidence="7 11" id="KW-0665">Pyrimidine biosynthesis</keyword>
<feature type="binding site" evidence="11 13">
    <location>
        <position position="255"/>
    </location>
    <ligand>
        <name>[2Fe-2S] cluster</name>
        <dbReference type="ChEBI" id="CHEBI:190135"/>
    </ligand>
</feature>
<comment type="cofactor">
    <cofactor evidence="13">
        <name>[2Fe-2S] cluster</name>
        <dbReference type="ChEBI" id="CHEBI:190135"/>
    </cofactor>
    <text evidence="13">Binds 1 [2Fe-2S] cluster per subunit.</text>
</comment>
<dbReference type="PROSITE" id="PS51384">
    <property type="entry name" value="FAD_FR"/>
    <property type="match status" value="1"/>
</dbReference>
<comment type="subunit">
    <text evidence="11">Heterotetramer of 2 PyrK and 2 PyrD type B subunits.</text>
</comment>
<feature type="binding site" evidence="11 12">
    <location>
        <begin position="53"/>
        <end position="56"/>
    </location>
    <ligand>
        <name>FAD</name>
        <dbReference type="ChEBI" id="CHEBI:57692"/>
    </ligand>
</feature>
<evidence type="ECO:0000256" key="12">
    <source>
        <dbReference type="PIRSR" id="PIRSR006816-1"/>
    </source>
</evidence>
<comment type="function">
    <text evidence="11">Responsible for channeling the electrons from the oxidation of dihydroorotate from the FMN redox center in the PyrD type B subunit to the ultimate electron acceptor NAD(+).</text>
</comment>
<dbReference type="InterPro" id="IPR017927">
    <property type="entry name" value="FAD-bd_FR_type"/>
</dbReference>
<dbReference type="Pfam" id="PF10418">
    <property type="entry name" value="DHODB_Fe-S_bind"/>
    <property type="match status" value="1"/>
</dbReference>
<feature type="binding site" evidence="11 13">
    <location>
        <position position="233"/>
    </location>
    <ligand>
        <name>[2Fe-2S] cluster</name>
        <dbReference type="ChEBI" id="CHEBI:190135"/>
    </ligand>
</feature>
<dbReference type="Pfam" id="PF00175">
    <property type="entry name" value="NAD_binding_1"/>
    <property type="match status" value="1"/>
</dbReference>
<evidence type="ECO:0000256" key="10">
    <source>
        <dbReference type="ARBA" id="ARBA00023014"/>
    </source>
</evidence>
<evidence type="ECO:0000256" key="4">
    <source>
        <dbReference type="ARBA" id="ARBA00022714"/>
    </source>
</evidence>
<dbReference type="Proteomes" id="UP000434409">
    <property type="component" value="Unassembled WGS sequence"/>
</dbReference>
<dbReference type="InterPro" id="IPR037117">
    <property type="entry name" value="Dihydroorotate_DH_ele_sf"/>
</dbReference>
<evidence type="ECO:0000256" key="11">
    <source>
        <dbReference type="HAMAP-Rule" id="MF_01211"/>
    </source>
</evidence>
<dbReference type="InterPro" id="IPR039261">
    <property type="entry name" value="FNR_nucleotide-bd"/>
</dbReference>
<dbReference type="InterPro" id="IPR001433">
    <property type="entry name" value="OxRdtase_FAD/NAD-bd"/>
</dbReference>
<dbReference type="GO" id="GO:0051537">
    <property type="term" value="F:2 iron, 2 sulfur cluster binding"/>
    <property type="evidence" value="ECO:0007669"/>
    <property type="project" value="UniProtKB-KW"/>
</dbReference>
<accession>A0A6N7UTG5</accession>
<keyword evidence="10 11" id="KW-0411">Iron-sulfur</keyword>
<evidence type="ECO:0000256" key="6">
    <source>
        <dbReference type="ARBA" id="ARBA00022827"/>
    </source>
</evidence>
<evidence type="ECO:0000256" key="3">
    <source>
        <dbReference type="ARBA" id="ARBA00022630"/>
    </source>
</evidence>
<feature type="binding site" evidence="11 13">
    <location>
        <position position="236"/>
    </location>
    <ligand>
        <name>[2Fe-2S] cluster</name>
        <dbReference type="ChEBI" id="CHEBI:190135"/>
    </ligand>
</feature>
<dbReference type="InterPro" id="IPR012165">
    <property type="entry name" value="Cyt_c3_hydrogenase_gsu"/>
</dbReference>
<keyword evidence="4 11" id="KW-0001">2Fe-2S</keyword>
<keyword evidence="6 11" id="KW-0274">FAD</keyword>
<keyword evidence="8 11" id="KW-0249">Electron transport</keyword>
<keyword evidence="2 11" id="KW-0813">Transport</keyword>
<evidence type="ECO:0000256" key="7">
    <source>
        <dbReference type="ARBA" id="ARBA00022975"/>
    </source>
</evidence>
<reference evidence="15 16" key="1">
    <citation type="submission" date="2019-08" db="EMBL/GenBank/DDBJ databases">
        <title>In-depth cultivation of the pig gut microbiome towards novel bacterial diversity and tailored functional studies.</title>
        <authorList>
            <person name="Wylensek D."/>
            <person name="Hitch T.C.A."/>
            <person name="Clavel T."/>
        </authorList>
    </citation>
    <scope>NUCLEOTIDE SEQUENCE [LARGE SCALE GENOMIC DNA]</scope>
    <source>
        <strain evidence="15 16">68-1-5</strain>
    </source>
</reference>
<dbReference type="GO" id="GO:0009055">
    <property type="term" value="F:electron transfer activity"/>
    <property type="evidence" value="ECO:0007669"/>
    <property type="project" value="UniProtKB-UniRule"/>
</dbReference>
<evidence type="ECO:0000256" key="8">
    <source>
        <dbReference type="ARBA" id="ARBA00022982"/>
    </source>
</evidence>
<name>A0A6N7UTG5_9FIRM</name>
<dbReference type="EMBL" id="VULY01000018">
    <property type="protein sequence ID" value="MSR94314.1"/>
    <property type="molecule type" value="Genomic_DNA"/>
</dbReference>
<dbReference type="GO" id="GO:0044205">
    <property type="term" value="P:'de novo' UMP biosynthetic process"/>
    <property type="evidence" value="ECO:0007669"/>
    <property type="project" value="UniProtKB-UniRule"/>
</dbReference>
<comment type="cofactor">
    <cofactor evidence="11">
        <name>[2Fe-2S] cluster</name>
        <dbReference type="ChEBI" id="CHEBI:190135"/>
    </cofactor>
    <text evidence="11">Binds 1 [2Fe-2S] cluster per subunit.</text>
</comment>
<dbReference type="Gene3D" id="3.40.50.80">
    <property type="entry name" value="Nucleotide-binding domain of ferredoxin-NADP reductase (FNR) module"/>
    <property type="match status" value="1"/>
</dbReference>
<sequence>MSRQKTQGKILEQTEISPRIYSMWIRVQDIAREAKAGQFVSLFTGDGSKLLPRPISICEIDREAGKIRLVYRVTGKRTGTAILSEKQAGQYVEIMGPLGNGFPPGRGRRPLLLGGGIGIPPMLQLAKDLKEAAEFEEKTGKEAVTVVAGYRDRLFLTEELSACSRLYLATEDGSVGSKGTILDAVREKGLEGDVIYACGPTPMLQAVQTYARERGILCYLSLEERMACGIGACLACVCGSREVDEHSRVKNKRVCKEGPVFEASEVEWL</sequence>
<dbReference type="HAMAP" id="MF_01211">
    <property type="entry name" value="DHODB_Fe_S_bind"/>
    <property type="match status" value="1"/>
</dbReference>
<dbReference type="SUPFAM" id="SSF63380">
    <property type="entry name" value="Riboflavin synthase domain-like"/>
    <property type="match status" value="1"/>
</dbReference>
<dbReference type="UniPathway" id="UPA00070">
    <property type="reaction ID" value="UER00945"/>
</dbReference>
<dbReference type="InterPro" id="IPR017938">
    <property type="entry name" value="Riboflavin_synthase-like_b-brl"/>
</dbReference>
<dbReference type="InterPro" id="IPR050353">
    <property type="entry name" value="PyrK_electron_transfer"/>
</dbReference>
<protein>
    <recommendedName>
        <fullName evidence="11">Dihydroorotate dehydrogenase B (NAD(+)), electron transfer subunit</fullName>
    </recommendedName>
    <alternativeName>
        <fullName evidence="11">Dihydroorotate oxidase B, electron transfer subunit</fullName>
    </alternativeName>
</protein>
<comment type="cofactor">
    <cofactor evidence="11 12">
        <name>FAD</name>
        <dbReference type="ChEBI" id="CHEBI:57692"/>
    </cofactor>
    <text evidence="11 12">Binds 1 FAD per subunit.</text>
</comment>
<comment type="similarity">
    <text evidence="1 11">Belongs to the PyrK family.</text>
</comment>
<gene>
    <name evidence="11" type="primary">pyrK</name>
    <name evidence="15" type="ORF">FYJ34_08600</name>
</gene>
<dbReference type="InterPro" id="IPR023455">
    <property type="entry name" value="Dihydroorotate_DHASE_ETsu"/>
</dbReference>
<dbReference type="PANTHER" id="PTHR43513">
    <property type="entry name" value="DIHYDROOROTATE DEHYDROGENASE B (NAD(+)), ELECTRON TRANSFER SUBUNIT"/>
    <property type="match status" value="1"/>
</dbReference>
<dbReference type="PANTHER" id="PTHR43513:SF3">
    <property type="entry name" value="DIHYDROOROTATE DEHYDROGENASE B (NAD(+)), ELECTRON TRANSFER SUBUNIT-RELATED"/>
    <property type="match status" value="1"/>
</dbReference>
<feature type="binding site" evidence="11 12">
    <location>
        <begin position="70"/>
        <end position="72"/>
    </location>
    <ligand>
        <name>FAD</name>
        <dbReference type="ChEBI" id="CHEBI:57692"/>
    </ligand>
</feature>
<dbReference type="GO" id="GO:0016491">
    <property type="term" value="F:oxidoreductase activity"/>
    <property type="evidence" value="ECO:0007669"/>
    <property type="project" value="InterPro"/>
</dbReference>
<keyword evidence="3 11" id="KW-0285">Flavoprotein</keyword>
<dbReference type="PIRSF" id="PIRSF006816">
    <property type="entry name" value="Cyc3_hyd_g"/>
    <property type="match status" value="1"/>
</dbReference>
<dbReference type="SUPFAM" id="SSF52343">
    <property type="entry name" value="Ferredoxin reductase-like, C-terminal NADP-linked domain"/>
    <property type="match status" value="1"/>
</dbReference>
<dbReference type="InterPro" id="IPR019480">
    <property type="entry name" value="Dihydroorotate_DH_Fe-S-bd"/>
</dbReference>
<feature type="binding site" evidence="11 12">
    <location>
        <begin position="79"/>
        <end position="80"/>
    </location>
    <ligand>
        <name>FAD</name>
        <dbReference type="ChEBI" id="CHEBI:57692"/>
    </ligand>
</feature>
<feature type="domain" description="FAD-binding FR-type" evidence="14">
    <location>
        <begin position="3"/>
        <end position="104"/>
    </location>
</feature>
<evidence type="ECO:0000313" key="16">
    <source>
        <dbReference type="Proteomes" id="UP000434409"/>
    </source>
</evidence>
<evidence type="ECO:0000256" key="9">
    <source>
        <dbReference type="ARBA" id="ARBA00023004"/>
    </source>
</evidence>
<keyword evidence="5 11" id="KW-0479">Metal-binding</keyword>